<dbReference type="RefSeq" id="WP_209643346.1">
    <property type="nucleotide sequence ID" value="NZ_JAGINW010000001.1"/>
</dbReference>
<comment type="caution">
    <text evidence="2">The sequence shown here is derived from an EMBL/GenBank/DDBJ whole genome shotgun (WGS) entry which is preliminary data.</text>
</comment>
<feature type="transmembrane region" description="Helical" evidence="1">
    <location>
        <begin position="59"/>
        <end position="80"/>
    </location>
</feature>
<keyword evidence="3" id="KW-1185">Reference proteome</keyword>
<keyword evidence="1" id="KW-0472">Membrane</keyword>
<feature type="transmembrane region" description="Helical" evidence="1">
    <location>
        <begin position="140"/>
        <end position="159"/>
    </location>
</feature>
<gene>
    <name evidence="2" type="ORF">JOF56_006647</name>
</gene>
<evidence type="ECO:0000256" key="1">
    <source>
        <dbReference type="SAM" id="Phobius"/>
    </source>
</evidence>
<evidence type="ECO:0000313" key="2">
    <source>
        <dbReference type="EMBL" id="MBP2326262.1"/>
    </source>
</evidence>
<keyword evidence="1" id="KW-1133">Transmembrane helix</keyword>
<evidence type="ECO:0000313" key="3">
    <source>
        <dbReference type="Proteomes" id="UP001519332"/>
    </source>
</evidence>
<proteinExistence type="predicted"/>
<organism evidence="2 3">
    <name type="scientific">Kibdelosporangium banguiense</name>
    <dbReference type="NCBI Taxonomy" id="1365924"/>
    <lineage>
        <taxon>Bacteria</taxon>
        <taxon>Bacillati</taxon>
        <taxon>Actinomycetota</taxon>
        <taxon>Actinomycetes</taxon>
        <taxon>Pseudonocardiales</taxon>
        <taxon>Pseudonocardiaceae</taxon>
        <taxon>Kibdelosporangium</taxon>
    </lineage>
</organism>
<reference evidence="2 3" key="1">
    <citation type="submission" date="2021-03" db="EMBL/GenBank/DDBJ databases">
        <title>Sequencing the genomes of 1000 actinobacteria strains.</title>
        <authorList>
            <person name="Klenk H.-P."/>
        </authorList>
    </citation>
    <scope>NUCLEOTIDE SEQUENCE [LARGE SCALE GENOMIC DNA]</scope>
    <source>
        <strain evidence="2 3">DSM 46670</strain>
    </source>
</reference>
<dbReference type="EMBL" id="JAGINW010000001">
    <property type="protein sequence ID" value="MBP2326262.1"/>
    <property type="molecule type" value="Genomic_DNA"/>
</dbReference>
<keyword evidence="1" id="KW-0812">Transmembrane</keyword>
<accession>A0ABS4TPE0</accession>
<evidence type="ECO:0008006" key="4">
    <source>
        <dbReference type="Google" id="ProtNLM"/>
    </source>
</evidence>
<dbReference type="Proteomes" id="UP001519332">
    <property type="component" value="Unassembled WGS sequence"/>
</dbReference>
<sequence>MTLAATVQFLVAATFVVIPLVGSRFGPGAQRAAEAEIQRQGHCVGVLKQHKIDFGASRASLVIAFGIAACFAVIGVFTLTGHETASWVVQPIMFVLGCVIMPGEVFTTRYVRAALPREVDAAALVRAAGSEFPLWTRYVIAARFALATAGSVLVCIILAT</sequence>
<name>A0ABS4TPE0_9PSEU</name>
<protein>
    <recommendedName>
        <fullName evidence="4">DUF1772 domain-containing protein</fullName>
    </recommendedName>
</protein>